<dbReference type="InterPro" id="IPR029044">
    <property type="entry name" value="Nucleotide-diphossugar_trans"/>
</dbReference>
<dbReference type="Proteomes" id="UP001056336">
    <property type="component" value="Chromosome"/>
</dbReference>
<feature type="compositionally biased region" description="Gly residues" evidence="1">
    <location>
        <begin position="10"/>
        <end position="20"/>
    </location>
</feature>
<dbReference type="EC" id="2.4.-.-" evidence="3"/>
<dbReference type="Gene3D" id="3.90.550.10">
    <property type="entry name" value="Spore Coat Polysaccharide Biosynthesis Protein SpsA, Chain A"/>
    <property type="match status" value="1"/>
</dbReference>
<evidence type="ECO:0000313" key="3">
    <source>
        <dbReference type="EMBL" id="UQX87878.1"/>
    </source>
</evidence>
<feature type="region of interest" description="Disordered" evidence="1">
    <location>
        <begin position="1"/>
        <end position="36"/>
    </location>
</feature>
<reference evidence="3" key="2">
    <citation type="submission" date="2022-05" db="EMBL/GenBank/DDBJ databases">
        <authorList>
            <person name="Kim J.-S."/>
            <person name="Lee K."/>
            <person name="Suh M."/>
            <person name="Eom M."/>
            <person name="Kim J.-S."/>
            <person name="Kim D.-S."/>
            <person name="Ko S.-H."/>
            <person name="Shin Y."/>
            <person name="Lee J.-S."/>
        </authorList>
    </citation>
    <scope>NUCLEOTIDE SEQUENCE</scope>
    <source>
        <strain evidence="3">N237</strain>
    </source>
</reference>
<dbReference type="Pfam" id="PF00535">
    <property type="entry name" value="Glycos_transf_2"/>
    <property type="match status" value="1"/>
</dbReference>
<dbReference type="EMBL" id="CP097332">
    <property type="protein sequence ID" value="UQX87878.1"/>
    <property type="molecule type" value="Genomic_DNA"/>
</dbReference>
<accession>A0ABY4QWN2</accession>
<dbReference type="PANTHER" id="PTHR43646:SF6">
    <property type="entry name" value="PRE-MYCOFACTOCIN GLYCOSYLTRANSFERASE"/>
    <property type="match status" value="1"/>
</dbReference>
<dbReference type="InterPro" id="IPR001173">
    <property type="entry name" value="Glyco_trans_2-like"/>
</dbReference>
<organism evidence="3 4">
    <name type="scientific">Jatrophihabitans telluris</name>
    <dbReference type="NCBI Taxonomy" id="2038343"/>
    <lineage>
        <taxon>Bacteria</taxon>
        <taxon>Bacillati</taxon>
        <taxon>Actinomycetota</taxon>
        <taxon>Actinomycetes</taxon>
        <taxon>Jatrophihabitantales</taxon>
        <taxon>Jatrophihabitantaceae</taxon>
        <taxon>Jatrophihabitans</taxon>
    </lineage>
</organism>
<gene>
    <name evidence="3" type="ORF">M6D93_16450</name>
</gene>
<evidence type="ECO:0000256" key="1">
    <source>
        <dbReference type="SAM" id="MobiDB-lite"/>
    </source>
</evidence>
<keyword evidence="3" id="KW-0808">Transferase</keyword>
<dbReference type="PANTHER" id="PTHR43646">
    <property type="entry name" value="GLYCOSYLTRANSFERASE"/>
    <property type="match status" value="1"/>
</dbReference>
<dbReference type="GO" id="GO:0016757">
    <property type="term" value="F:glycosyltransferase activity"/>
    <property type="evidence" value="ECO:0007669"/>
    <property type="project" value="UniProtKB-KW"/>
</dbReference>
<feature type="domain" description="Glycosyltransferase 2-like" evidence="2">
    <location>
        <begin position="42"/>
        <end position="152"/>
    </location>
</feature>
<evidence type="ECO:0000259" key="2">
    <source>
        <dbReference type="Pfam" id="PF00535"/>
    </source>
</evidence>
<name>A0ABY4QWN2_9ACTN</name>
<sequence>MSLFMLDGTAPGGNAGAGRGGHAEADATGSTEARAQGPSLEVVLPVRNMAEDLRAALGLIMSQLGPNDVATVVDDGSSDGTADVARSLGANVIRLDASVGPYAARHLAVSRSSADAIVFVDGRSRSRPGLLDSHRRLLADTEVALSCSPIVIESAPSLAARVAEVQDLFSLKAFIGIPGRLDYYPTANLGVRRTAYLSVGGFRKIRSGGDADLCWRIQLAGLGRLAVDDHVYMSWVPRRRIRGLIEQWYRYGQSAALLDELYPSAKAAPAPRDGRLTSVRKLVLALLTRPRSAPVSLVSGFTHSVFQLSYALASRSRRAQGPSSAADSMPMASG</sequence>
<reference evidence="3" key="1">
    <citation type="journal article" date="2018" name="Int. J. Syst. Evol. Microbiol.">
        <title>Jatrophihabitans telluris sp. nov., isolated from sediment soil of lava forest wetlands and the emended description of the genus Jatrophihabitans.</title>
        <authorList>
            <person name="Lee K.C."/>
            <person name="Suh M.K."/>
            <person name="Eom M.K."/>
            <person name="Kim K.K."/>
            <person name="Kim J.S."/>
            <person name="Kim D.S."/>
            <person name="Ko S.H."/>
            <person name="Shin Y.K."/>
            <person name="Lee J.S."/>
        </authorList>
    </citation>
    <scope>NUCLEOTIDE SEQUENCE</scope>
    <source>
        <strain evidence="3">N237</strain>
    </source>
</reference>
<evidence type="ECO:0000313" key="4">
    <source>
        <dbReference type="Proteomes" id="UP001056336"/>
    </source>
</evidence>
<proteinExistence type="predicted"/>
<protein>
    <submittedName>
        <fullName evidence="3">Glycosyltransferase</fullName>
        <ecNumber evidence="3">2.4.-.-</ecNumber>
    </submittedName>
</protein>
<keyword evidence="4" id="KW-1185">Reference proteome</keyword>
<dbReference type="SUPFAM" id="SSF53448">
    <property type="entry name" value="Nucleotide-diphospho-sugar transferases"/>
    <property type="match status" value="1"/>
</dbReference>
<keyword evidence="3" id="KW-0328">Glycosyltransferase</keyword>
<dbReference type="RefSeq" id="WP_249770837.1">
    <property type="nucleotide sequence ID" value="NZ_CP097332.1"/>
</dbReference>